<dbReference type="Gene3D" id="2.30.40.10">
    <property type="entry name" value="Urease, subunit C, domain 1"/>
    <property type="match status" value="1"/>
</dbReference>
<evidence type="ECO:0000259" key="1">
    <source>
        <dbReference type="Pfam" id="PF07969"/>
    </source>
</evidence>
<dbReference type="OrthoDB" id="5485695at2"/>
<dbReference type="PANTHER" id="PTHR22642:SF22">
    <property type="entry name" value="EXOENZYMES REGULATORY PROTEIN AEPA"/>
    <property type="match status" value="1"/>
</dbReference>
<dbReference type="AlphaFoldDB" id="A0A328FC88"/>
<evidence type="ECO:0000313" key="5">
    <source>
        <dbReference type="Proteomes" id="UP000293902"/>
    </source>
</evidence>
<dbReference type="PANTHER" id="PTHR22642">
    <property type="entry name" value="IMIDAZOLONEPROPIONASE"/>
    <property type="match status" value="1"/>
</dbReference>
<dbReference type="InterPro" id="IPR032466">
    <property type="entry name" value="Metal_Hydrolase"/>
</dbReference>
<feature type="domain" description="Amidohydrolase 3" evidence="1">
    <location>
        <begin position="49"/>
        <end position="505"/>
    </location>
</feature>
<dbReference type="CDD" id="cd01300">
    <property type="entry name" value="YtcJ_like"/>
    <property type="match status" value="1"/>
</dbReference>
<dbReference type="RefSeq" id="WP_111955983.1">
    <property type="nucleotide sequence ID" value="NZ_CP036313.1"/>
</dbReference>
<dbReference type="InterPro" id="IPR013108">
    <property type="entry name" value="Amidohydro_3"/>
</dbReference>
<name>A0A328FC88_9BACT</name>
<dbReference type="InterPro" id="IPR033932">
    <property type="entry name" value="YtcJ-like"/>
</dbReference>
<protein>
    <submittedName>
        <fullName evidence="3">Amidohydrolase</fullName>
    </submittedName>
</protein>
<dbReference type="Gene3D" id="3.20.20.140">
    <property type="entry name" value="Metal-dependent hydrolases"/>
    <property type="match status" value="1"/>
</dbReference>
<accession>A0A328FC88</accession>
<dbReference type="Pfam" id="PF07969">
    <property type="entry name" value="Amidohydro_3"/>
    <property type="match status" value="1"/>
</dbReference>
<keyword evidence="5" id="KW-1185">Reference proteome</keyword>
<dbReference type="SUPFAM" id="SSF51338">
    <property type="entry name" value="Composite domain of metallo-dependent hydrolases"/>
    <property type="match status" value="1"/>
</dbReference>
<proteinExistence type="predicted"/>
<dbReference type="Proteomes" id="UP000293902">
    <property type="component" value="Chromosome"/>
</dbReference>
<sequence length="512" mass="56680">MKTLFTNIQGISLDEEKPYFSAMVVDGDTIETMGSSDELGAGYAEGSVRVMDLGGKTVLPGFIDTHQHLEWTGKVLGSADLTDCTNFADLFDNIRAQWDKVGKGEWVLAYRVNDQLLQEKRMPRAAELDVVCPDAPVAVIHTSLHFLTLNTMAIKALGVTGQMEGVDTENGRMTGVVRDPASLTIVMPQIDRMIPKASVVNGYDMAARMALKNGITSLHCLEGKDGDPECSAFFHKHHQNLPLHTVHWNQNRDVQSSLDLGLPRIGGCIFADGAIDCYTAALFEPYSNQPDNYGTLTFTQAQMDEFILEAHANGLQIAVHCEAEAAIEQVLHAMEKALAKFPRTDHRHRIEHLEVPTYTQIERMAKAGIIAAMQPAFFPYLMQDQNFFEQMLGPSRHKRLHPYRTILDAGVVICGGSDSPVTPYNPLAGIQAAVCHPFAPERVTLTEALKMFTTAAAYSVFEEHDRGRLKPGMKAEFIVLDRNPYQVAPQDICKINIKQVFAKGKFYNTANL</sequence>
<keyword evidence="3" id="KW-0378">Hydrolase</keyword>
<organism evidence="3 4">
    <name type="scientific">Desulfobacter hydrogenophilus</name>
    <dbReference type="NCBI Taxonomy" id="2291"/>
    <lineage>
        <taxon>Bacteria</taxon>
        <taxon>Pseudomonadati</taxon>
        <taxon>Thermodesulfobacteriota</taxon>
        <taxon>Desulfobacteria</taxon>
        <taxon>Desulfobacterales</taxon>
        <taxon>Desulfobacteraceae</taxon>
        <taxon>Desulfobacter</taxon>
    </lineage>
</organism>
<dbReference type="SUPFAM" id="SSF51556">
    <property type="entry name" value="Metallo-dependent hydrolases"/>
    <property type="match status" value="1"/>
</dbReference>
<evidence type="ECO:0000313" key="4">
    <source>
        <dbReference type="Proteomes" id="UP000248798"/>
    </source>
</evidence>
<dbReference type="GO" id="GO:0016810">
    <property type="term" value="F:hydrolase activity, acting on carbon-nitrogen (but not peptide) bonds"/>
    <property type="evidence" value="ECO:0007669"/>
    <property type="project" value="InterPro"/>
</dbReference>
<evidence type="ECO:0000313" key="2">
    <source>
        <dbReference type="EMBL" id="QBH14371.1"/>
    </source>
</evidence>
<dbReference type="EMBL" id="CP036313">
    <property type="protein sequence ID" value="QBH14371.1"/>
    <property type="molecule type" value="Genomic_DNA"/>
</dbReference>
<reference evidence="2 5" key="2">
    <citation type="submission" date="2019-02" db="EMBL/GenBank/DDBJ databases">
        <title>Complete genome sequence of Desulfobacter hydrogenophilus AcRS1.</title>
        <authorList>
            <person name="Marietou A."/>
            <person name="Lund M.B."/>
            <person name="Marshall I.P.G."/>
            <person name="Schreiber L."/>
            <person name="Jorgensen B."/>
        </authorList>
    </citation>
    <scope>NUCLEOTIDE SEQUENCE [LARGE SCALE GENOMIC DNA]</scope>
    <source>
        <strain evidence="2 5">AcRS1</strain>
    </source>
</reference>
<gene>
    <name evidence="3" type="ORF">DO021_09330</name>
    <name evidence="2" type="ORF">EYB58_16465</name>
</gene>
<dbReference type="EMBL" id="QLNI01000016">
    <property type="protein sequence ID" value="RAM02304.1"/>
    <property type="molecule type" value="Genomic_DNA"/>
</dbReference>
<evidence type="ECO:0000313" key="3">
    <source>
        <dbReference type="EMBL" id="RAM02304.1"/>
    </source>
</evidence>
<dbReference type="InterPro" id="IPR011059">
    <property type="entry name" value="Metal-dep_hydrolase_composite"/>
</dbReference>
<dbReference type="Proteomes" id="UP000248798">
    <property type="component" value="Unassembled WGS sequence"/>
</dbReference>
<dbReference type="Gene3D" id="3.10.310.70">
    <property type="match status" value="1"/>
</dbReference>
<reference evidence="3 4" key="1">
    <citation type="submission" date="2018-06" db="EMBL/GenBank/DDBJ databases">
        <title>Complete Genome Sequence of Desulfobacter hydrogenophilus (DSM3380).</title>
        <authorList>
            <person name="Marietou A."/>
            <person name="Schreiber L."/>
            <person name="Marshall I."/>
            <person name="Jorgensen B."/>
        </authorList>
    </citation>
    <scope>NUCLEOTIDE SEQUENCE [LARGE SCALE GENOMIC DNA]</scope>
    <source>
        <strain evidence="3 4">DSM 3380</strain>
    </source>
</reference>